<proteinExistence type="predicted"/>
<organism evidence="2 3">
    <name type="scientific">Arachis duranensis</name>
    <name type="common">Wild peanut</name>
    <dbReference type="NCBI Taxonomy" id="130453"/>
    <lineage>
        <taxon>Eukaryota</taxon>
        <taxon>Viridiplantae</taxon>
        <taxon>Streptophyta</taxon>
        <taxon>Embryophyta</taxon>
        <taxon>Tracheophyta</taxon>
        <taxon>Spermatophyta</taxon>
        <taxon>Magnoliopsida</taxon>
        <taxon>eudicotyledons</taxon>
        <taxon>Gunneridae</taxon>
        <taxon>Pentapetalae</taxon>
        <taxon>rosids</taxon>
        <taxon>fabids</taxon>
        <taxon>Fabales</taxon>
        <taxon>Fabaceae</taxon>
        <taxon>Papilionoideae</taxon>
        <taxon>50 kb inversion clade</taxon>
        <taxon>dalbergioids sensu lato</taxon>
        <taxon>Dalbergieae</taxon>
        <taxon>Pterocarpus clade</taxon>
        <taxon>Arachis</taxon>
    </lineage>
</organism>
<evidence type="ECO:0000313" key="2">
    <source>
        <dbReference type="Proteomes" id="UP000515211"/>
    </source>
</evidence>
<dbReference type="AlphaFoldDB" id="A0A9C6WT51"/>
<name>A0A9C6WT51_ARADU</name>
<reference evidence="2" key="1">
    <citation type="journal article" date="2016" name="Nat. Genet.">
        <title>The genome sequences of Arachis duranensis and Arachis ipaensis, the diploid ancestors of cultivated peanut.</title>
        <authorList>
            <person name="Bertioli D.J."/>
            <person name="Cannon S.B."/>
            <person name="Froenicke L."/>
            <person name="Huang G."/>
            <person name="Farmer A.D."/>
            <person name="Cannon E.K."/>
            <person name="Liu X."/>
            <person name="Gao D."/>
            <person name="Clevenger J."/>
            <person name="Dash S."/>
            <person name="Ren L."/>
            <person name="Moretzsohn M.C."/>
            <person name="Shirasawa K."/>
            <person name="Huang W."/>
            <person name="Vidigal B."/>
            <person name="Abernathy B."/>
            <person name="Chu Y."/>
            <person name="Niederhuth C.E."/>
            <person name="Umale P."/>
            <person name="Araujo A.C."/>
            <person name="Kozik A."/>
            <person name="Kim K.D."/>
            <person name="Burow M.D."/>
            <person name="Varshney R.K."/>
            <person name="Wang X."/>
            <person name="Zhang X."/>
            <person name="Barkley N."/>
            <person name="Guimaraes P.M."/>
            <person name="Isobe S."/>
            <person name="Guo B."/>
            <person name="Liao B."/>
            <person name="Stalker H.T."/>
            <person name="Schmitz R.J."/>
            <person name="Scheffler B.E."/>
            <person name="Leal-Bertioli S.C."/>
            <person name="Xun X."/>
            <person name="Jackson S.A."/>
            <person name="Michelmore R."/>
            <person name="Ozias-Akins P."/>
        </authorList>
    </citation>
    <scope>NUCLEOTIDE SEQUENCE [LARGE SCALE GENOMIC DNA]</scope>
    <source>
        <strain evidence="2">cv. V14167</strain>
    </source>
</reference>
<dbReference type="Proteomes" id="UP000515211">
    <property type="component" value="Chromosome 4"/>
</dbReference>
<dbReference type="PANTHER" id="PTHR33144:SF16">
    <property type="entry name" value="OS02G0129000 PROTEIN"/>
    <property type="match status" value="1"/>
</dbReference>
<feature type="coiled-coil region" evidence="1">
    <location>
        <begin position="329"/>
        <end position="356"/>
    </location>
</feature>
<dbReference type="InterPro" id="IPR004252">
    <property type="entry name" value="Probable_transposase_24"/>
</dbReference>
<dbReference type="GeneID" id="107484267"/>
<protein>
    <submittedName>
        <fullName evidence="3">Uncharacterized protein LOC107484267</fullName>
    </submittedName>
</protein>
<sequence>MLEQDGSRKEKSKPRVRATTIDEFLKENGIDVEIDGLSSELSDDVGDSFPLDENYYSHVMEDIDDDEGEPKKKKTRGKTTCKEIYARTMEQRKEVIFDIGQPVGPTDQSVSNLTSFVGTIGRNKRFVSLLYTSWHAVTPKAKKFMWNYVNTKFILPDSGEKWVIQAIRDAWKRFKGKIKQKHFVPFDTIEDMVKNRPTQVPESQFIKLIYYWSHPTIQSISEKNKKHKEQQKFPHRMGPINFGRVRVALRATKETNEEPKRFEMFLATRTSRKRKEVDQETQDAIDEFQNRQAAGETDEEAFESLFGKEQPGRVRCYERSITRRDLKRHAEISELKQQHQEEVTSLKAELGEMKAKQQHQEADLHGLRNMIKLLVQLSEPGMRPEEIEALLQDAQHSPIDANSAHGSTHIPNMNMV</sequence>
<evidence type="ECO:0000313" key="3">
    <source>
        <dbReference type="RefSeq" id="XP_052117049.1"/>
    </source>
</evidence>
<dbReference type="PANTHER" id="PTHR33144">
    <property type="entry name" value="OS10G0409366 PROTEIN-RELATED"/>
    <property type="match status" value="1"/>
</dbReference>
<evidence type="ECO:0000256" key="1">
    <source>
        <dbReference type="SAM" id="Coils"/>
    </source>
</evidence>
<accession>A0A9C6WT51</accession>
<dbReference type="KEGG" id="adu:107484267"/>
<keyword evidence="2" id="KW-1185">Reference proteome</keyword>
<dbReference type="Pfam" id="PF03004">
    <property type="entry name" value="Transposase_24"/>
    <property type="match status" value="1"/>
</dbReference>
<gene>
    <name evidence="3" type="primary">LOC107484267</name>
</gene>
<keyword evidence="1" id="KW-0175">Coiled coil</keyword>
<dbReference type="RefSeq" id="XP_052117049.1">
    <property type="nucleotide sequence ID" value="XM_052261089.1"/>
</dbReference>
<reference evidence="3" key="2">
    <citation type="submission" date="2025-08" db="UniProtKB">
        <authorList>
            <consortium name="RefSeq"/>
        </authorList>
    </citation>
    <scope>IDENTIFICATION</scope>
    <source>
        <tissue evidence="3">Whole plant</tissue>
    </source>
</reference>